<dbReference type="EMBL" id="JAQLKE010000039">
    <property type="protein sequence ID" value="MDB7085414.1"/>
    <property type="molecule type" value="Genomic_DNA"/>
</dbReference>
<dbReference type="SMART" id="SM00530">
    <property type="entry name" value="HTH_XRE"/>
    <property type="match status" value="1"/>
</dbReference>
<dbReference type="InterPro" id="IPR001387">
    <property type="entry name" value="Cro/C1-type_HTH"/>
</dbReference>
<sequence length="94" mass="10838">MTKDINIPKISLKAARVNAELNQQEAAELLGIDVSTLIRWEKDPRIVKSGYHEIISQVYHYPTDYIFLVIIQVKLVKTNQGESFLNVIKIRKDN</sequence>
<dbReference type="AlphaFoldDB" id="A0AB35ISA8"/>
<comment type="caution">
    <text evidence="2">The sequence shown here is derived from an EMBL/GenBank/DDBJ whole genome shotgun (WGS) entry which is preliminary data.</text>
</comment>
<reference evidence="2" key="1">
    <citation type="submission" date="2023-01" db="EMBL/GenBank/DDBJ databases">
        <title>Human gut microbiome strain richness.</title>
        <authorList>
            <person name="Chen-Liaw A."/>
        </authorList>
    </citation>
    <scope>NUCLEOTIDE SEQUENCE</scope>
    <source>
        <strain evidence="2">1001217st2_G6_1001217B_191108</strain>
    </source>
</reference>
<dbReference type="GO" id="GO:0003677">
    <property type="term" value="F:DNA binding"/>
    <property type="evidence" value="ECO:0007669"/>
    <property type="project" value="InterPro"/>
</dbReference>
<evidence type="ECO:0000259" key="1">
    <source>
        <dbReference type="PROSITE" id="PS50943"/>
    </source>
</evidence>
<evidence type="ECO:0000313" key="2">
    <source>
        <dbReference type="EMBL" id="MDB7085414.1"/>
    </source>
</evidence>
<dbReference type="Proteomes" id="UP001211987">
    <property type="component" value="Unassembled WGS sequence"/>
</dbReference>
<proteinExistence type="predicted"/>
<dbReference type="SUPFAM" id="SSF47413">
    <property type="entry name" value="lambda repressor-like DNA-binding domains"/>
    <property type="match status" value="1"/>
</dbReference>
<evidence type="ECO:0000313" key="3">
    <source>
        <dbReference type="Proteomes" id="UP001211987"/>
    </source>
</evidence>
<gene>
    <name evidence="2" type="ORF">PM738_16525</name>
</gene>
<dbReference type="Gene3D" id="1.10.260.40">
    <property type="entry name" value="lambda repressor-like DNA-binding domains"/>
    <property type="match status" value="1"/>
</dbReference>
<organism evidence="2 3">
    <name type="scientific">Thomasclavelia ramosa</name>
    <dbReference type="NCBI Taxonomy" id="1547"/>
    <lineage>
        <taxon>Bacteria</taxon>
        <taxon>Bacillati</taxon>
        <taxon>Bacillota</taxon>
        <taxon>Erysipelotrichia</taxon>
        <taxon>Erysipelotrichales</taxon>
        <taxon>Coprobacillaceae</taxon>
        <taxon>Thomasclavelia</taxon>
    </lineage>
</organism>
<accession>A0AB35ISA8</accession>
<dbReference type="CDD" id="cd00093">
    <property type="entry name" value="HTH_XRE"/>
    <property type="match status" value="1"/>
</dbReference>
<dbReference type="InterPro" id="IPR010982">
    <property type="entry name" value="Lambda_DNA-bd_dom_sf"/>
</dbReference>
<dbReference type="RefSeq" id="WP_272019177.1">
    <property type="nucleotide sequence ID" value="NZ_JAQLKE010000039.1"/>
</dbReference>
<protein>
    <submittedName>
        <fullName evidence="2">Helix-turn-helix transcriptional regulator</fullName>
    </submittedName>
</protein>
<name>A0AB35ISA8_9FIRM</name>
<dbReference type="PROSITE" id="PS50943">
    <property type="entry name" value="HTH_CROC1"/>
    <property type="match status" value="1"/>
</dbReference>
<dbReference type="Pfam" id="PF01381">
    <property type="entry name" value="HTH_3"/>
    <property type="match status" value="1"/>
</dbReference>
<feature type="domain" description="HTH cro/C1-type" evidence="1">
    <location>
        <begin position="12"/>
        <end position="66"/>
    </location>
</feature>